<protein>
    <submittedName>
        <fullName evidence="1">Uncharacterized protein</fullName>
    </submittedName>
</protein>
<proteinExistence type="predicted"/>
<dbReference type="Proteomes" id="UP000439965">
    <property type="component" value="Unassembled WGS sequence"/>
</dbReference>
<evidence type="ECO:0000313" key="1">
    <source>
        <dbReference type="EMBL" id="MXS25253.1"/>
    </source>
</evidence>
<accession>A0A6I4XCE8</accession>
<dbReference type="EMBL" id="WVTI01000002">
    <property type="protein sequence ID" value="MXS25253.1"/>
    <property type="molecule type" value="Genomic_DNA"/>
</dbReference>
<dbReference type="AlphaFoldDB" id="A0A6I4XCE8"/>
<reference evidence="1 2" key="1">
    <citation type="submission" date="2019-04" db="EMBL/GenBank/DDBJ databases">
        <title>Step-wise assembly of the neonatal virome modulated by breast feeding.</title>
        <authorList>
            <person name="Liang G."/>
            <person name="Bushman F."/>
        </authorList>
    </citation>
    <scope>NUCLEOTIDE SEQUENCE [LARGE SCALE GENOMIC DNA]</scope>
    <source>
        <strain evidence="1 2">E3404</strain>
    </source>
</reference>
<organism evidence="1 2">
    <name type="scientific">Enterococcus gallinarum</name>
    <dbReference type="NCBI Taxonomy" id="1353"/>
    <lineage>
        <taxon>Bacteria</taxon>
        <taxon>Bacillati</taxon>
        <taxon>Bacillota</taxon>
        <taxon>Bacilli</taxon>
        <taxon>Lactobacillales</taxon>
        <taxon>Enterococcaceae</taxon>
        <taxon>Enterococcus</taxon>
    </lineage>
</organism>
<evidence type="ECO:0000313" key="2">
    <source>
        <dbReference type="Proteomes" id="UP000439965"/>
    </source>
</evidence>
<name>A0A6I4XCE8_ENTGA</name>
<sequence>MKITIKATPEELAKLLQAIGSSKEQKTTVSIDEERVGKTIFEATQGNDESIAPRKFSLEEGYGDKIKNPY</sequence>
<dbReference type="RefSeq" id="WP_202399179.1">
    <property type="nucleotide sequence ID" value="NZ_JARPZK010000002.1"/>
</dbReference>
<gene>
    <name evidence="1" type="ORF">GTI89_04060</name>
</gene>
<comment type="caution">
    <text evidence="1">The sequence shown here is derived from an EMBL/GenBank/DDBJ whole genome shotgun (WGS) entry which is preliminary data.</text>
</comment>